<accession>A0A8T2N066</accession>
<dbReference type="EMBL" id="JAFBMS010000199">
    <property type="protein sequence ID" value="KAG9333443.1"/>
    <property type="molecule type" value="Genomic_DNA"/>
</dbReference>
<proteinExistence type="predicted"/>
<dbReference type="AlphaFoldDB" id="A0A8T2N066"/>
<organism evidence="1 2">
    <name type="scientific">Albula glossodonta</name>
    <name type="common">roundjaw bonefish</name>
    <dbReference type="NCBI Taxonomy" id="121402"/>
    <lineage>
        <taxon>Eukaryota</taxon>
        <taxon>Metazoa</taxon>
        <taxon>Chordata</taxon>
        <taxon>Craniata</taxon>
        <taxon>Vertebrata</taxon>
        <taxon>Euteleostomi</taxon>
        <taxon>Actinopterygii</taxon>
        <taxon>Neopterygii</taxon>
        <taxon>Teleostei</taxon>
        <taxon>Albuliformes</taxon>
        <taxon>Albulidae</taxon>
        <taxon>Albula</taxon>
    </lineage>
</organism>
<reference evidence="1" key="1">
    <citation type="thesis" date="2021" institute="BYU ScholarsArchive" country="Provo, UT, USA">
        <title>Applications of and Algorithms for Genome Assembly and Genomic Analyses with an Emphasis on Marine Teleosts.</title>
        <authorList>
            <person name="Pickett B.D."/>
        </authorList>
    </citation>
    <scope>NUCLEOTIDE SEQUENCE</scope>
    <source>
        <strain evidence="1">HI-2016</strain>
    </source>
</reference>
<comment type="caution">
    <text evidence="1">The sequence shown here is derived from an EMBL/GenBank/DDBJ whole genome shotgun (WGS) entry which is preliminary data.</text>
</comment>
<evidence type="ECO:0000313" key="1">
    <source>
        <dbReference type="EMBL" id="KAG9333443.1"/>
    </source>
</evidence>
<sequence length="133" mass="15295">MQSSHVESAMAMGLSSKKASSRSVAVERKNLITVCRLTRRSHELSSSLFLEGALKDTVCQLFRTWFLGLVIPWQPQIQSGAQSPKLAFLTQRTIPQSFRQVSSVWYWQWEDLVVIYWAGSGHWYLTFIARRQS</sequence>
<name>A0A8T2N066_9TELE</name>
<dbReference type="Proteomes" id="UP000824540">
    <property type="component" value="Unassembled WGS sequence"/>
</dbReference>
<evidence type="ECO:0000313" key="2">
    <source>
        <dbReference type="Proteomes" id="UP000824540"/>
    </source>
</evidence>
<keyword evidence="2" id="KW-1185">Reference proteome</keyword>
<protein>
    <submittedName>
        <fullName evidence="1">Uncharacterized protein</fullName>
    </submittedName>
</protein>
<gene>
    <name evidence="1" type="ORF">JZ751_011604</name>
</gene>